<evidence type="ECO:0000313" key="2">
    <source>
        <dbReference type="Proteomes" id="UP000046395"/>
    </source>
</evidence>
<keyword evidence="1" id="KW-0812">Transmembrane</keyword>
<proteinExistence type="predicted"/>
<keyword evidence="1" id="KW-1133">Transmembrane helix</keyword>
<dbReference type="AlphaFoldDB" id="A0A5S6QE28"/>
<dbReference type="WBParaSite" id="TMUE_1000005172.1">
    <property type="protein sequence ID" value="TMUE_1000005172.1"/>
    <property type="gene ID" value="WBGene00285269"/>
</dbReference>
<feature type="transmembrane region" description="Helical" evidence="1">
    <location>
        <begin position="20"/>
        <end position="42"/>
    </location>
</feature>
<sequence>MLAYTSCSSLGAFSDIKNSLNYVYCTLVTVSVVRLITIVCFVQDAPLCMPDRLCVDFDDHMVPFRVNCPGYRRPVGSERLLYANCLQVPPTGEVQPTSSRNMQTLLLYQTTEQCTLR</sequence>
<evidence type="ECO:0000313" key="3">
    <source>
        <dbReference type="WBParaSite" id="TMUE_1000005172.1"/>
    </source>
</evidence>
<name>A0A5S6QE28_TRIMR</name>
<accession>A0A5S6QE28</accession>
<keyword evidence="1" id="KW-0472">Membrane</keyword>
<keyword evidence="2" id="KW-1185">Reference proteome</keyword>
<evidence type="ECO:0000256" key="1">
    <source>
        <dbReference type="SAM" id="Phobius"/>
    </source>
</evidence>
<organism evidence="2 3">
    <name type="scientific">Trichuris muris</name>
    <name type="common">Mouse whipworm</name>
    <dbReference type="NCBI Taxonomy" id="70415"/>
    <lineage>
        <taxon>Eukaryota</taxon>
        <taxon>Metazoa</taxon>
        <taxon>Ecdysozoa</taxon>
        <taxon>Nematoda</taxon>
        <taxon>Enoplea</taxon>
        <taxon>Dorylaimia</taxon>
        <taxon>Trichinellida</taxon>
        <taxon>Trichuridae</taxon>
        <taxon>Trichuris</taxon>
    </lineage>
</organism>
<dbReference type="Proteomes" id="UP000046395">
    <property type="component" value="Unassembled WGS sequence"/>
</dbReference>
<reference evidence="3" key="1">
    <citation type="submission" date="2019-12" db="UniProtKB">
        <authorList>
            <consortium name="WormBaseParasite"/>
        </authorList>
    </citation>
    <scope>IDENTIFICATION</scope>
</reference>
<protein>
    <submittedName>
        <fullName evidence="3">Uncharacterized protein</fullName>
    </submittedName>
</protein>